<name>A0A561UB16_9ACTN</name>
<protein>
    <submittedName>
        <fullName evidence="3">Ricin-type beta-trefoil lectin protein</fullName>
    </submittedName>
</protein>
<evidence type="ECO:0000259" key="2">
    <source>
        <dbReference type="SMART" id="SM00458"/>
    </source>
</evidence>
<keyword evidence="3" id="KW-0430">Lectin</keyword>
<reference evidence="3 4" key="1">
    <citation type="submission" date="2019-06" db="EMBL/GenBank/DDBJ databases">
        <title>Sequencing the genomes of 1000 actinobacteria strains.</title>
        <authorList>
            <person name="Klenk H.-P."/>
        </authorList>
    </citation>
    <scope>NUCLEOTIDE SEQUENCE [LARGE SCALE GENOMIC DNA]</scope>
    <source>
        <strain evidence="3 4">DSM 44826</strain>
    </source>
</reference>
<feature type="signal peptide" evidence="1">
    <location>
        <begin position="1"/>
        <end position="28"/>
    </location>
</feature>
<sequence>MKRTTIRGAVVLGAAIALLVSAAASATAAGGAAQATDAPAASAHRAGVMVTVDQAAQARAVHAAARVAAPAANKNTLAYNGGIDGAGVMSGAKTKVYLVFYGTQWGKQTTDANGNAKFSGDAAGVAGAAQQMFKGIGTNGELWSADLTQWCDGAGVAKGARACPANLPAAQFVPYQAGGVLTGIWYDNAAPSPAKANGHGLALEANKAAGHFGNKTAASNRNAYYVIMSPHGTNPDGYQGQYCAWHDWNNDAANLSGGAAPSAYGNDIAFSNQPYNVDMADCGKNFVTAGAAGNLDGYTMTLGHEWHEMMSDTYPNTGWANPVGGDENSDECAWIKPGQAGGAQRVSFGPFGSYAEQASWSNDTNSCAISHPIVNHGGDLTGTHQLTVGGGFALDDPASSTTPGEQPITWVKDGGTNQKWVFTQQPDKSYTIASAASKLCLDDGGWKVPVVGAAVVQEACTGAANQHWQAVKLPSGAYTLTNAYSGLLLTTDFSDNDSLVSQELNTGSPLQQWTIA</sequence>
<dbReference type="Pfam" id="PF00652">
    <property type="entry name" value="Ricin_B_lectin"/>
    <property type="match status" value="1"/>
</dbReference>
<dbReference type="Proteomes" id="UP000317940">
    <property type="component" value="Unassembled WGS sequence"/>
</dbReference>
<dbReference type="SUPFAM" id="SSF50370">
    <property type="entry name" value="Ricin B-like lectins"/>
    <property type="match status" value="1"/>
</dbReference>
<evidence type="ECO:0000313" key="3">
    <source>
        <dbReference type="EMBL" id="TWF96546.1"/>
    </source>
</evidence>
<feature type="chain" id="PRO_5038545590" evidence="1">
    <location>
        <begin position="29"/>
        <end position="516"/>
    </location>
</feature>
<dbReference type="AlphaFoldDB" id="A0A561UB16"/>
<dbReference type="InterPro" id="IPR035992">
    <property type="entry name" value="Ricin_B-like_lectins"/>
</dbReference>
<gene>
    <name evidence="3" type="ORF">FHX73_11318</name>
</gene>
<accession>A0A561UB16</accession>
<dbReference type="InterPro" id="IPR000772">
    <property type="entry name" value="Ricin_B_lectin"/>
</dbReference>
<dbReference type="EMBL" id="VIWT01000001">
    <property type="protein sequence ID" value="TWF96546.1"/>
    <property type="molecule type" value="Genomic_DNA"/>
</dbReference>
<keyword evidence="1" id="KW-0732">Signal</keyword>
<feature type="domain" description="Ricin B lectin" evidence="2">
    <location>
        <begin position="383"/>
        <end position="516"/>
    </location>
</feature>
<comment type="caution">
    <text evidence="3">The sequence shown here is derived from an EMBL/GenBank/DDBJ whole genome shotgun (WGS) entry which is preliminary data.</text>
</comment>
<evidence type="ECO:0000256" key="1">
    <source>
        <dbReference type="SAM" id="SignalP"/>
    </source>
</evidence>
<dbReference type="CDD" id="cd00161">
    <property type="entry name" value="beta-trefoil_Ricin-like"/>
    <property type="match status" value="1"/>
</dbReference>
<organism evidence="3 4">
    <name type="scientific">Kitasatospora viridis</name>
    <dbReference type="NCBI Taxonomy" id="281105"/>
    <lineage>
        <taxon>Bacteria</taxon>
        <taxon>Bacillati</taxon>
        <taxon>Actinomycetota</taxon>
        <taxon>Actinomycetes</taxon>
        <taxon>Kitasatosporales</taxon>
        <taxon>Streptomycetaceae</taxon>
        <taxon>Kitasatospora</taxon>
    </lineage>
</organism>
<dbReference type="SMART" id="SM00458">
    <property type="entry name" value="RICIN"/>
    <property type="match status" value="1"/>
</dbReference>
<dbReference type="Gene3D" id="2.80.10.50">
    <property type="match status" value="1"/>
</dbReference>
<dbReference type="GO" id="GO:0030246">
    <property type="term" value="F:carbohydrate binding"/>
    <property type="evidence" value="ECO:0007669"/>
    <property type="project" value="UniProtKB-KW"/>
</dbReference>
<evidence type="ECO:0000313" key="4">
    <source>
        <dbReference type="Proteomes" id="UP000317940"/>
    </source>
</evidence>
<keyword evidence="4" id="KW-1185">Reference proteome</keyword>
<dbReference type="PROSITE" id="PS50231">
    <property type="entry name" value="RICIN_B_LECTIN"/>
    <property type="match status" value="1"/>
</dbReference>
<proteinExistence type="predicted"/>